<reference evidence="1 2" key="1">
    <citation type="submission" date="2017-05" db="EMBL/GenBank/DDBJ databases">
        <authorList>
            <person name="Varghese N."/>
            <person name="Submissions S."/>
        </authorList>
    </citation>
    <scope>NUCLEOTIDE SEQUENCE [LARGE SCALE GENOMIC DNA]</scope>
    <source>
        <strain evidence="1 2">DSM 25457</strain>
    </source>
</reference>
<accession>A0ABY1QI80</accession>
<dbReference type="EMBL" id="FXUG01000014">
    <property type="protein sequence ID" value="SMP71750.1"/>
    <property type="molecule type" value="Genomic_DNA"/>
</dbReference>
<evidence type="ECO:0000313" key="1">
    <source>
        <dbReference type="EMBL" id="SMP71750.1"/>
    </source>
</evidence>
<proteinExistence type="predicted"/>
<evidence type="ECO:0000313" key="2">
    <source>
        <dbReference type="Proteomes" id="UP001158067"/>
    </source>
</evidence>
<dbReference type="Proteomes" id="UP001158067">
    <property type="component" value="Unassembled WGS sequence"/>
</dbReference>
<organism evidence="1 2">
    <name type="scientific">Neorhodopirellula lusitana</name>
    <dbReference type="NCBI Taxonomy" id="445327"/>
    <lineage>
        <taxon>Bacteria</taxon>
        <taxon>Pseudomonadati</taxon>
        <taxon>Planctomycetota</taxon>
        <taxon>Planctomycetia</taxon>
        <taxon>Pirellulales</taxon>
        <taxon>Pirellulaceae</taxon>
        <taxon>Neorhodopirellula</taxon>
    </lineage>
</organism>
<sequence>MNQTNRASLDDQARLGITDSAFLIGRGPPS</sequence>
<gene>
    <name evidence="1" type="ORF">SAMN06265222_114105</name>
</gene>
<name>A0ABY1QI80_9BACT</name>
<protein>
    <submittedName>
        <fullName evidence="1">Uncharacterized protein</fullName>
    </submittedName>
</protein>
<keyword evidence="2" id="KW-1185">Reference proteome</keyword>
<comment type="caution">
    <text evidence="1">The sequence shown here is derived from an EMBL/GenBank/DDBJ whole genome shotgun (WGS) entry which is preliminary data.</text>
</comment>